<evidence type="ECO:0000313" key="3">
    <source>
        <dbReference type="EMBL" id="EGF23454.1"/>
    </source>
</evidence>
<sequence length="292" mass="32052">MICKVFYATHGICRALKGTSLPTNSKKHMLKNLPHIHMPSHSHTIVDLSNAHESKKPMSENFTHDLHALFEIGNDNLFTRKHIKDTPEVPTHEYTDAQIPESDLYVPATYQDMTTMQKSAVQKLKDLPFLLKAIAIALVCSILISSTILTQCFGILKGQTMDNYVGVSVDEATAELQSKNLNVKVEEQTTTLNDQIGKVIATTPSSGENVMRGSTVILKVGKLSQDSREVPSFIGLTEQDALKAIADTSFFVKDHIEYEENSQAAKGTVIAQDPAPGTLKTKGASIKLYVAQ</sequence>
<evidence type="ECO:0000313" key="4">
    <source>
        <dbReference type="Proteomes" id="UP000005947"/>
    </source>
</evidence>
<feature type="domain" description="PASTA" evidence="2">
    <location>
        <begin position="158"/>
        <end position="222"/>
    </location>
</feature>
<dbReference type="PROSITE" id="PS51178">
    <property type="entry name" value="PASTA"/>
    <property type="match status" value="2"/>
</dbReference>
<keyword evidence="1" id="KW-1133">Transmembrane helix</keyword>
<reference evidence="3 4" key="1">
    <citation type="submission" date="2011-02" db="EMBL/GenBank/DDBJ databases">
        <authorList>
            <person name="Muzny D."/>
            <person name="Qin X."/>
            <person name="Buhay C."/>
            <person name="Dugan-Rocha S."/>
            <person name="Ding Y."/>
            <person name="Chen G."/>
            <person name="Hawes A."/>
            <person name="Holder M."/>
            <person name="Jhangiani S."/>
            <person name="Johnson A."/>
            <person name="Khan Z."/>
            <person name="Li Z."/>
            <person name="Liu W."/>
            <person name="Liu X."/>
            <person name="Perez L."/>
            <person name="Shen H."/>
            <person name="Wang Q."/>
            <person name="Watt J."/>
            <person name="Xi L."/>
            <person name="Xin Y."/>
            <person name="Zhou J."/>
            <person name="Deng J."/>
            <person name="Jiang H."/>
            <person name="Liu Y."/>
            <person name="Qu J."/>
            <person name="Song X.-Z."/>
            <person name="Zhang L."/>
            <person name="Villasana D."/>
            <person name="Johnson A."/>
            <person name="Liu J."/>
            <person name="Liyanage D."/>
            <person name="Lorensuhewa L."/>
            <person name="Robinson T."/>
            <person name="Song A."/>
            <person name="Song B.-B."/>
            <person name="Dinh H."/>
            <person name="Thornton R."/>
            <person name="Coyle M."/>
            <person name="Francisco L."/>
            <person name="Jackson L."/>
            <person name="Javaid M."/>
            <person name="Korchina V."/>
            <person name="Kovar C."/>
            <person name="Mata R."/>
            <person name="Mathew T."/>
            <person name="Ngo R."/>
            <person name="Nguyen L."/>
            <person name="Nguyen N."/>
            <person name="Okwuonu G."/>
            <person name="Ongeri F."/>
            <person name="Pham C."/>
            <person name="Simmons D."/>
            <person name="Wilczek-Boney K."/>
            <person name="Hale W."/>
            <person name="Jakkamsetti A."/>
            <person name="Pham P."/>
            <person name="Ruth R."/>
            <person name="San Lucas F."/>
            <person name="Warren J."/>
            <person name="Zhang J."/>
            <person name="Zhao Z."/>
            <person name="Zhou C."/>
            <person name="Zhu D."/>
            <person name="Lee S."/>
            <person name="Bess C."/>
            <person name="Blankenburg K."/>
            <person name="Forbes L."/>
            <person name="Fu Q."/>
            <person name="Gubbala S."/>
            <person name="Hirani K."/>
            <person name="Jayaseelan J.C."/>
            <person name="Lara F."/>
            <person name="Munidasa M."/>
            <person name="Palculict T."/>
            <person name="Patil S."/>
            <person name="Pu L.-L."/>
            <person name="Saada N."/>
            <person name="Tang L."/>
            <person name="Weissenberger G."/>
            <person name="Zhu Y."/>
            <person name="Hemphill L."/>
            <person name="Shang Y."/>
            <person name="Youmans B."/>
            <person name="Ayvaz T."/>
            <person name="Ross M."/>
            <person name="Santibanez J."/>
            <person name="Aqrawi P."/>
            <person name="Gross S."/>
            <person name="Joshi V."/>
            <person name="Fowler G."/>
            <person name="Nazareth L."/>
            <person name="Reid J."/>
            <person name="Worley K."/>
            <person name="Petrosino J."/>
            <person name="Highlander S."/>
            <person name="Gibbs R."/>
        </authorList>
    </citation>
    <scope>NUCLEOTIDE SEQUENCE [LARGE SCALE GENOMIC DNA]</scope>
    <source>
        <strain evidence="3 4">DSM 15829</strain>
    </source>
</reference>
<evidence type="ECO:0000256" key="1">
    <source>
        <dbReference type="SAM" id="Phobius"/>
    </source>
</evidence>
<comment type="caution">
    <text evidence="3">The sequence shown here is derived from an EMBL/GenBank/DDBJ whole genome shotgun (WGS) entry which is preliminary data.</text>
</comment>
<keyword evidence="4" id="KW-1185">Reference proteome</keyword>
<feature type="transmembrane region" description="Helical" evidence="1">
    <location>
        <begin position="129"/>
        <end position="149"/>
    </location>
</feature>
<dbReference type="InterPro" id="IPR005543">
    <property type="entry name" value="PASTA_dom"/>
</dbReference>
<feature type="domain" description="PASTA" evidence="2">
    <location>
        <begin position="224"/>
        <end position="292"/>
    </location>
</feature>
<protein>
    <submittedName>
        <fullName evidence="3">PASTA domain protein</fullName>
    </submittedName>
</protein>
<dbReference type="AlphaFoldDB" id="F1T410"/>
<dbReference type="Pfam" id="PF03793">
    <property type="entry name" value="PASTA"/>
    <property type="match status" value="2"/>
</dbReference>
<dbReference type="Gene3D" id="3.30.10.20">
    <property type="match status" value="2"/>
</dbReference>
<gene>
    <name evidence="3" type="ORF">HMPREF0091_10401</name>
</gene>
<keyword evidence="1" id="KW-0472">Membrane</keyword>
<dbReference type="CDD" id="cd06577">
    <property type="entry name" value="PASTA_pknB"/>
    <property type="match status" value="2"/>
</dbReference>
<organism evidence="3 4">
    <name type="scientific">Fannyhessea vaginae DSM 15829</name>
    <dbReference type="NCBI Taxonomy" id="525256"/>
    <lineage>
        <taxon>Bacteria</taxon>
        <taxon>Bacillati</taxon>
        <taxon>Actinomycetota</taxon>
        <taxon>Coriobacteriia</taxon>
        <taxon>Coriobacteriales</taxon>
        <taxon>Atopobiaceae</taxon>
        <taxon>Fannyhessea</taxon>
    </lineage>
</organism>
<name>F1T410_9ACTN</name>
<evidence type="ECO:0000259" key="2">
    <source>
        <dbReference type="PROSITE" id="PS51178"/>
    </source>
</evidence>
<dbReference type="eggNOG" id="COG2815">
    <property type="taxonomic scope" value="Bacteria"/>
</dbReference>
<dbReference type="SMART" id="SM00740">
    <property type="entry name" value="PASTA"/>
    <property type="match status" value="2"/>
</dbReference>
<proteinExistence type="predicted"/>
<dbReference type="EMBL" id="ACGK02000001">
    <property type="protein sequence ID" value="EGF23454.1"/>
    <property type="molecule type" value="Genomic_DNA"/>
</dbReference>
<keyword evidence="1" id="KW-0812">Transmembrane</keyword>
<dbReference type="Proteomes" id="UP000005947">
    <property type="component" value="Unassembled WGS sequence"/>
</dbReference>
<accession>F1T410</accession>